<proteinExistence type="predicted"/>
<dbReference type="EMBL" id="CM007366">
    <property type="protein sequence ID" value="OIW10628.1"/>
    <property type="molecule type" value="Genomic_DNA"/>
</dbReference>
<keyword evidence="2" id="KW-1185">Reference proteome</keyword>
<evidence type="ECO:0000313" key="1">
    <source>
        <dbReference type="EMBL" id="OIW10628.1"/>
    </source>
</evidence>
<reference evidence="1 2" key="1">
    <citation type="journal article" date="2017" name="Plant Biotechnol. J.">
        <title>A comprehensive draft genome sequence for lupin (Lupinus angustifolius), an emerging health food: insights into plant-microbe interactions and legume evolution.</title>
        <authorList>
            <person name="Hane J.K."/>
            <person name="Ming Y."/>
            <person name="Kamphuis L.G."/>
            <person name="Nelson M.N."/>
            <person name="Garg G."/>
            <person name="Atkins C.A."/>
            <person name="Bayer P.E."/>
            <person name="Bravo A."/>
            <person name="Bringans S."/>
            <person name="Cannon S."/>
            <person name="Edwards D."/>
            <person name="Foley R."/>
            <person name="Gao L.L."/>
            <person name="Harrison M.J."/>
            <person name="Huang W."/>
            <person name="Hurgobin B."/>
            <person name="Li S."/>
            <person name="Liu C.W."/>
            <person name="McGrath A."/>
            <person name="Morahan G."/>
            <person name="Murray J."/>
            <person name="Weller J."/>
            <person name="Jian J."/>
            <person name="Singh K.B."/>
        </authorList>
    </citation>
    <scope>NUCLEOTIDE SEQUENCE [LARGE SCALE GENOMIC DNA]</scope>
    <source>
        <strain evidence="2">cv. Tanjil</strain>
        <tissue evidence="1">Whole plant</tissue>
    </source>
</reference>
<name>A0A4P1RGM4_LUPAN</name>
<protein>
    <submittedName>
        <fullName evidence="1">Uncharacterized protein</fullName>
    </submittedName>
</protein>
<dbReference type="Gramene" id="OIW10628">
    <property type="protein sequence ID" value="OIW10628"/>
    <property type="gene ID" value="TanjilG_16000"/>
</dbReference>
<organism evidence="1 2">
    <name type="scientific">Lupinus angustifolius</name>
    <name type="common">Narrow-leaved blue lupine</name>
    <dbReference type="NCBI Taxonomy" id="3871"/>
    <lineage>
        <taxon>Eukaryota</taxon>
        <taxon>Viridiplantae</taxon>
        <taxon>Streptophyta</taxon>
        <taxon>Embryophyta</taxon>
        <taxon>Tracheophyta</taxon>
        <taxon>Spermatophyta</taxon>
        <taxon>Magnoliopsida</taxon>
        <taxon>eudicotyledons</taxon>
        <taxon>Gunneridae</taxon>
        <taxon>Pentapetalae</taxon>
        <taxon>rosids</taxon>
        <taxon>fabids</taxon>
        <taxon>Fabales</taxon>
        <taxon>Fabaceae</taxon>
        <taxon>Papilionoideae</taxon>
        <taxon>50 kb inversion clade</taxon>
        <taxon>genistoids sensu lato</taxon>
        <taxon>core genistoids</taxon>
        <taxon>Genisteae</taxon>
        <taxon>Lupinus</taxon>
    </lineage>
</organism>
<sequence>MLTDLYASAGKWNSVIEMKSTIKDLILKKNPAMRFLSSKSSTDFYMLDELLEKLKTLGYNPETRFLLRGRLMAGLLVSRFLRILEFVWIVIVE</sequence>
<evidence type="ECO:0000313" key="2">
    <source>
        <dbReference type="Proteomes" id="UP000188354"/>
    </source>
</evidence>
<dbReference type="Proteomes" id="UP000188354">
    <property type="component" value="Chromosome LG06"/>
</dbReference>
<dbReference type="AlphaFoldDB" id="A0A4P1RGM4"/>
<gene>
    <name evidence="1" type="ORF">TanjilG_16000</name>
</gene>
<accession>A0A4P1RGM4</accession>